<sequence>MVVPSTSYHPTPTQITPTSSIVTLSFRSTSTSIPPTSSTPSFSLTSAGLSPTSPTVILTDSSSIPPLPSSLGGISSILPSVTFSSTGKSQKNVNVLAIVVGSVGAAGFFVLILVFLLCRRKGERGVHTSNEGQWKTITPFRLSSRGIDQTLRTSAGLDNPLGGGERNDSEVAINGHGHGETDSPSVSVGTAGRDVVRIPAQCQNCWVDFRQDKGFFGKEAK</sequence>
<keyword evidence="4" id="KW-1185">Reference proteome</keyword>
<organism evidence="3 4">
    <name type="scientific">Dendrothele bispora (strain CBS 962.96)</name>
    <dbReference type="NCBI Taxonomy" id="1314807"/>
    <lineage>
        <taxon>Eukaryota</taxon>
        <taxon>Fungi</taxon>
        <taxon>Dikarya</taxon>
        <taxon>Basidiomycota</taxon>
        <taxon>Agaricomycotina</taxon>
        <taxon>Agaricomycetes</taxon>
        <taxon>Agaricomycetidae</taxon>
        <taxon>Agaricales</taxon>
        <taxon>Agaricales incertae sedis</taxon>
        <taxon>Dendrothele</taxon>
    </lineage>
</organism>
<gene>
    <name evidence="3" type="ORF">K435DRAFT_870467</name>
</gene>
<accession>A0A4V4HCR8</accession>
<dbReference type="Proteomes" id="UP000297245">
    <property type="component" value="Unassembled WGS sequence"/>
</dbReference>
<evidence type="ECO:0000256" key="2">
    <source>
        <dbReference type="SAM" id="Phobius"/>
    </source>
</evidence>
<evidence type="ECO:0000313" key="4">
    <source>
        <dbReference type="Proteomes" id="UP000297245"/>
    </source>
</evidence>
<evidence type="ECO:0000313" key="3">
    <source>
        <dbReference type="EMBL" id="THU84265.1"/>
    </source>
</evidence>
<proteinExistence type="predicted"/>
<dbReference type="AlphaFoldDB" id="A0A4V4HCR8"/>
<reference evidence="3 4" key="1">
    <citation type="journal article" date="2019" name="Nat. Ecol. Evol.">
        <title>Megaphylogeny resolves global patterns of mushroom evolution.</title>
        <authorList>
            <person name="Varga T."/>
            <person name="Krizsan K."/>
            <person name="Foldi C."/>
            <person name="Dima B."/>
            <person name="Sanchez-Garcia M."/>
            <person name="Sanchez-Ramirez S."/>
            <person name="Szollosi G.J."/>
            <person name="Szarkandi J.G."/>
            <person name="Papp V."/>
            <person name="Albert L."/>
            <person name="Andreopoulos W."/>
            <person name="Angelini C."/>
            <person name="Antonin V."/>
            <person name="Barry K.W."/>
            <person name="Bougher N.L."/>
            <person name="Buchanan P."/>
            <person name="Buyck B."/>
            <person name="Bense V."/>
            <person name="Catcheside P."/>
            <person name="Chovatia M."/>
            <person name="Cooper J."/>
            <person name="Damon W."/>
            <person name="Desjardin D."/>
            <person name="Finy P."/>
            <person name="Geml J."/>
            <person name="Haridas S."/>
            <person name="Hughes K."/>
            <person name="Justo A."/>
            <person name="Karasinski D."/>
            <person name="Kautmanova I."/>
            <person name="Kiss B."/>
            <person name="Kocsube S."/>
            <person name="Kotiranta H."/>
            <person name="LaButti K.M."/>
            <person name="Lechner B.E."/>
            <person name="Liimatainen K."/>
            <person name="Lipzen A."/>
            <person name="Lukacs Z."/>
            <person name="Mihaltcheva S."/>
            <person name="Morgado L.N."/>
            <person name="Niskanen T."/>
            <person name="Noordeloos M.E."/>
            <person name="Ohm R.A."/>
            <person name="Ortiz-Santana B."/>
            <person name="Ovrebo C."/>
            <person name="Racz N."/>
            <person name="Riley R."/>
            <person name="Savchenko A."/>
            <person name="Shiryaev A."/>
            <person name="Soop K."/>
            <person name="Spirin V."/>
            <person name="Szebenyi C."/>
            <person name="Tomsovsky M."/>
            <person name="Tulloss R.E."/>
            <person name="Uehling J."/>
            <person name="Grigoriev I.V."/>
            <person name="Vagvolgyi C."/>
            <person name="Papp T."/>
            <person name="Martin F.M."/>
            <person name="Miettinen O."/>
            <person name="Hibbett D.S."/>
            <person name="Nagy L.G."/>
        </authorList>
    </citation>
    <scope>NUCLEOTIDE SEQUENCE [LARGE SCALE GENOMIC DNA]</scope>
    <source>
        <strain evidence="3 4">CBS 962.96</strain>
    </source>
</reference>
<name>A0A4V4HCR8_DENBC</name>
<protein>
    <submittedName>
        <fullName evidence="3">Uncharacterized protein</fullName>
    </submittedName>
</protein>
<evidence type="ECO:0000256" key="1">
    <source>
        <dbReference type="SAM" id="MobiDB-lite"/>
    </source>
</evidence>
<keyword evidence="2" id="KW-1133">Transmembrane helix</keyword>
<feature type="transmembrane region" description="Helical" evidence="2">
    <location>
        <begin position="95"/>
        <end position="118"/>
    </location>
</feature>
<keyword evidence="2" id="KW-0812">Transmembrane</keyword>
<dbReference type="EMBL" id="ML179611">
    <property type="protein sequence ID" value="THU84265.1"/>
    <property type="molecule type" value="Genomic_DNA"/>
</dbReference>
<keyword evidence="2" id="KW-0472">Membrane</keyword>
<feature type="region of interest" description="Disordered" evidence="1">
    <location>
        <begin position="153"/>
        <end position="189"/>
    </location>
</feature>